<accession>A0A8H8CMG6</accession>
<protein>
    <recommendedName>
        <fullName evidence="2">F-box domain-containing protein</fullName>
    </recommendedName>
</protein>
<reference evidence="1" key="1">
    <citation type="submission" date="2021-02" db="EMBL/GenBank/DDBJ databases">
        <title>Psilocybe cubensis genome.</title>
        <authorList>
            <person name="Mckernan K.J."/>
            <person name="Crawford S."/>
            <person name="Trippe A."/>
            <person name="Kane L.T."/>
            <person name="Mclaughlin S."/>
        </authorList>
    </citation>
    <scope>NUCLEOTIDE SEQUENCE [LARGE SCALE GENOMIC DNA]</scope>
    <source>
        <strain evidence="1">MGC-MH-2018</strain>
    </source>
</reference>
<evidence type="ECO:0008006" key="2">
    <source>
        <dbReference type="Google" id="ProtNLM"/>
    </source>
</evidence>
<dbReference type="EMBL" id="JAFIQS010000003">
    <property type="protein sequence ID" value="KAG5170856.1"/>
    <property type="molecule type" value="Genomic_DNA"/>
</dbReference>
<comment type="caution">
    <text evidence="1">The sequence shown here is derived from an EMBL/GenBank/DDBJ whole genome shotgun (WGS) entry which is preliminary data.</text>
</comment>
<sequence>MPCAQVPVEIWQTIFLLLSQTETTPEFDEDEFNCWGRKPQTSSRQPLILPRTPSLLSQVCHQWREYAYGMPFLWDTLFVKTPRYISEYNIAQYQGICELAQRRLTLARSISLTVGLDAKDDTQFASMIIQTLLPFSLQWEKVHIYAPPISLEQLDNLHACDIPRLVSLKTVSPMYVPGRIIPHKSTEIPLTDRISTITRLCTSFPPSADSPVFTFLEELHIQQIRSETLSSMLSLLSSCLRLRTLSISGFGLTMTQAGSHLPPDSLLTIPTLEVLNLEHPVGRESLLDLLVLPNLRTLFLCGKCSGGSSQSILDCISHLKVRSSISSLEHLSISFEMHGLTSPTLVDFLRDNTSLISLWIDDAYKSLNEPLVTSYLFDALTQPDNKASAVVCPKLKTLRLTKCSDFEDSKLIDLMNRRCQLDRTKEGEESIMKLYMSVRRKVDAKVLEEVRERRTRGYSITLDTA</sequence>
<name>A0A8H8CMG6_PSICU</name>
<proteinExistence type="predicted"/>
<dbReference type="AlphaFoldDB" id="A0A8H8CMG6"/>
<evidence type="ECO:0000313" key="1">
    <source>
        <dbReference type="EMBL" id="KAG5170856.1"/>
    </source>
</evidence>
<dbReference type="SUPFAM" id="SSF52047">
    <property type="entry name" value="RNI-like"/>
    <property type="match status" value="1"/>
</dbReference>
<dbReference type="Gene3D" id="3.80.10.10">
    <property type="entry name" value="Ribonuclease Inhibitor"/>
    <property type="match status" value="1"/>
</dbReference>
<organism evidence="1">
    <name type="scientific">Psilocybe cubensis</name>
    <name type="common">Psychedelic mushroom</name>
    <name type="synonym">Stropharia cubensis</name>
    <dbReference type="NCBI Taxonomy" id="181762"/>
    <lineage>
        <taxon>Eukaryota</taxon>
        <taxon>Fungi</taxon>
        <taxon>Dikarya</taxon>
        <taxon>Basidiomycota</taxon>
        <taxon>Agaricomycotina</taxon>
        <taxon>Agaricomycetes</taxon>
        <taxon>Agaricomycetidae</taxon>
        <taxon>Agaricales</taxon>
        <taxon>Agaricineae</taxon>
        <taxon>Strophariaceae</taxon>
        <taxon>Psilocybe</taxon>
    </lineage>
</organism>
<dbReference type="InterPro" id="IPR032675">
    <property type="entry name" value="LRR_dom_sf"/>
</dbReference>
<gene>
    <name evidence="1" type="ORF">JR316_002931</name>
</gene>